<dbReference type="Pfam" id="PF05258">
    <property type="entry name" value="DciA"/>
    <property type="match status" value="1"/>
</dbReference>
<dbReference type="PANTHER" id="PTHR36456:SF1">
    <property type="entry name" value="UPF0232 PROTEIN SCO3875"/>
    <property type="match status" value="1"/>
</dbReference>
<proteinExistence type="predicted"/>
<gene>
    <name evidence="1" type="ORF">MNBD_ALPHA05-1473</name>
</gene>
<accession>A0A3B0SNU1</accession>
<dbReference type="PANTHER" id="PTHR36456">
    <property type="entry name" value="UPF0232 PROTEIN SCO3875"/>
    <property type="match status" value="1"/>
</dbReference>
<dbReference type="EMBL" id="UOEH01000416">
    <property type="protein sequence ID" value="VAW03922.1"/>
    <property type="molecule type" value="Genomic_DNA"/>
</dbReference>
<dbReference type="InterPro" id="IPR007922">
    <property type="entry name" value="DciA-like"/>
</dbReference>
<organism evidence="1">
    <name type="scientific">hydrothermal vent metagenome</name>
    <dbReference type="NCBI Taxonomy" id="652676"/>
    <lineage>
        <taxon>unclassified sequences</taxon>
        <taxon>metagenomes</taxon>
        <taxon>ecological metagenomes</taxon>
    </lineage>
</organism>
<feature type="non-terminal residue" evidence="1">
    <location>
        <position position="157"/>
    </location>
</feature>
<sequence>MFFAPRVSYAITCLYGGAEPMRKAAMTLKTTRSVRRAAPKIGRASASVFSRLLKKTSYAEPGLCDHWPDIAGPEIAALCRPGRLTGRAPGRTLEIHAPSGAAAAQLQMQTEALLARVNRYLGPGAVARIAIVQSAGAALRQTEQSQPAPPLSGDDTS</sequence>
<evidence type="ECO:0000313" key="1">
    <source>
        <dbReference type="EMBL" id="VAW03922.1"/>
    </source>
</evidence>
<dbReference type="AlphaFoldDB" id="A0A3B0SNU1"/>
<evidence type="ECO:0008006" key="2">
    <source>
        <dbReference type="Google" id="ProtNLM"/>
    </source>
</evidence>
<name>A0A3B0SNU1_9ZZZZ</name>
<protein>
    <recommendedName>
        <fullName evidence="2">Zn-ribbon-containing, possibly RNA-binding protein and truncated derivatives</fullName>
    </recommendedName>
</protein>
<reference evidence="1" key="1">
    <citation type="submission" date="2018-06" db="EMBL/GenBank/DDBJ databases">
        <authorList>
            <person name="Zhirakovskaya E."/>
        </authorList>
    </citation>
    <scope>NUCLEOTIDE SEQUENCE</scope>
</reference>